<accession>A0A939GJI7</accession>
<dbReference type="AlphaFoldDB" id="A0A939GJI7"/>
<reference evidence="2" key="1">
    <citation type="submission" date="2021-03" db="EMBL/GenBank/DDBJ databases">
        <title>Fibrella sp. HMF5335 genome sequencing and assembly.</title>
        <authorList>
            <person name="Kang H."/>
            <person name="Kim H."/>
            <person name="Bae S."/>
            <person name="Joh K."/>
        </authorList>
    </citation>
    <scope>NUCLEOTIDE SEQUENCE</scope>
    <source>
        <strain evidence="2">HMF5335</strain>
    </source>
</reference>
<feature type="signal peptide" evidence="1">
    <location>
        <begin position="1"/>
        <end position="22"/>
    </location>
</feature>
<keyword evidence="1" id="KW-0732">Signal</keyword>
<evidence type="ECO:0008006" key="4">
    <source>
        <dbReference type="Google" id="ProtNLM"/>
    </source>
</evidence>
<dbReference type="InterPro" id="IPR036249">
    <property type="entry name" value="Thioredoxin-like_sf"/>
</dbReference>
<sequence>MKCCLSFSLILALLLTTTVSLAQGIVFETGTWADAVKKARKQKKLLFLHFDTRACDGCADVASMAFNSPLTREKFGQNFISYRIDGTTGIGKELVDLYEVECLPSSIYLDTDENPLARFCGSTSFDRAYLEKAEEALTNQRERPMKSIIDAYGKGDRSSALMRQYIVRRRQMGLTTNDLLNEYVRALPADSLQSAALLRFIFEQGPVVGSTADSVFQSNRFRYDSLYRAVGLQNAINNNNLIVNNSLKKAIKEKNTRLALRTASFRRATYGSDIKNGRQNADWVYLRYLRGVKDTLAYLQRASSYYDEYLMNAKVDSIQNLDNLDNQRRMRGVMPPPTSQNSIPGGGVAFTPFPNTQRFVSALNTGAWDFYQMTRDTTYLKKALTWSKRSLEFREEPSLMDTYAHLLYRLGRKEEALDWQEKAVKAEQARTGSPLAASLETSLRKMKEGTL</sequence>
<gene>
    <name evidence="2" type="ORF">J2I47_20540</name>
</gene>
<dbReference type="Proteomes" id="UP000664034">
    <property type="component" value="Unassembled WGS sequence"/>
</dbReference>
<name>A0A939GJI7_9BACT</name>
<dbReference type="Gene3D" id="3.40.30.10">
    <property type="entry name" value="Glutaredoxin"/>
    <property type="match status" value="1"/>
</dbReference>
<comment type="caution">
    <text evidence="2">The sequence shown here is derived from an EMBL/GenBank/DDBJ whole genome shotgun (WGS) entry which is preliminary data.</text>
</comment>
<keyword evidence="3" id="KW-1185">Reference proteome</keyword>
<dbReference type="RefSeq" id="WP_207366481.1">
    <property type="nucleotide sequence ID" value="NZ_JAFMYV010000011.1"/>
</dbReference>
<protein>
    <recommendedName>
        <fullName evidence="4">Thioredoxin-related protein</fullName>
    </recommendedName>
</protein>
<proteinExistence type="predicted"/>
<dbReference type="EMBL" id="JAFMYV010000011">
    <property type="protein sequence ID" value="MBO0938953.1"/>
    <property type="molecule type" value="Genomic_DNA"/>
</dbReference>
<evidence type="ECO:0000256" key="1">
    <source>
        <dbReference type="SAM" id="SignalP"/>
    </source>
</evidence>
<feature type="chain" id="PRO_5037887611" description="Thioredoxin-related protein" evidence="1">
    <location>
        <begin position="23"/>
        <end position="451"/>
    </location>
</feature>
<evidence type="ECO:0000313" key="3">
    <source>
        <dbReference type="Proteomes" id="UP000664034"/>
    </source>
</evidence>
<evidence type="ECO:0000313" key="2">
    <source>
        <dbReference type="EMBL" id="MBO0938953.1"/>
    </source>
</evidence>
<organism evidence="2 3">
    <name type="scientific">Fibrella rubiginis</name>
    <dbReference type="NCBI Taxonomy" id="2817060"/>
    <lineage>
        <taxon>Bacteria</taxon>
        <taxon>Pseudomonadati</taxon>
        <taxon>Bacteroidota</taxon>
        <taxon>Cytophagia</taxon>
        <taxon>Cytophagales</taxon>
        <taxon>Spirosomataceae</taxon>
        <taxon>Fibrella</taxon>
    </lineage>
</organism>
<dbReference type="SUPFAM" id="SSF52833">
    <property type="entry name" value="Thioredoxin-like"/>
    <property type="match status" value="1"/>
</dbReference>